<feature type="region of interest" description="Disordered" evidence="1">
    <location>
        <begin position="195"/>
        <end position="214"/>
    </location>
</feature>
<dbReference type="HOGENOM" id="CLU_1099173_0_0_1"/>
<feature type="compositionally biased region" description="Polar residues" evidence="1">
    <location>
        <begin position="22"/>
        <end position="40"/>
    </location>
</feature>
<feature type="region of interest" description="Disordered" evidence="1">
    <location>
        <begin position="124"/>
        <end position="143"/>
    </location>
</feature>
<feature type="region of interest" description="Disordered" evidence="1">
    <location>
        <begin position="1"/>
        <end position="88"/>
    </location>
</feature>
<sequence>MLYQKQQQMSHAAHQHHSSISGFPSSLSARNGTQGVTSQAAGGYSMYSGPPELGGENKSGIASMYGQRASQQPQQRPAMTTQNTSTQAHANDSLTGLRHEPGQSLPRGLGAGLSRLHFVPAGSLGSTVGSPPPGTGFGSTNPVASPPYGNFHMSMVGSGRGELNDLAAEGKYTSGAQKSNYGSGLTARLMASGIGSQAPSNQAPYQSDPTQGDGRTAAMSIHNIRNQHSTWGSGAAMGQDDVDVDEGTLFNMD</sequence>
<dbReference type="Proteomes" id="UP000054248">
    <property type="component" value="Unassembled WGS sequence"/>
</dbReference>
<gene>
    <name evidence="2" type="ORF">M407DRAFT_241815</name>
</gene>
<organism evidence="2 3">
    <name type="scientific">Tulasnella calospora MUT 4182</name>
    <dbReference type="NCBI Taxonomy" id="1051891"/>
    <lineage>
        <taxon>Eukaryota</taxon>
        <taxon>Fungi</taxon>
        <taxon>Dikarya</taxon>
        <taxon>Basidiomycota</taxon>
        <taxon>Agaricomycotina</taxon>
        <taxon>Agaricomycetes</taxon>
        <taxon>Cantharellales</taxon>
        <taxon>Tulasnellaceae</taxon>
        <taxon>Tulasnella</taxon>
    </lineage>
</organism>
<name>A0A0C3QHT2_9AGAM</name>
<feature type="compositionally biased region" description="Polar residues" evidence="1">
    <location>
        <begin position="79"/>
        <end position="88"/>
    </location>
</feature>
<feature type="compositionally biased region" description="Low complexity" evidence="1">
    <location>
        <begin position="1"/>
        <end position="12"/>
    </location>
</feature>
<accession>A0A0C3QHT2</accession>
<protein>
    <submittedName>
        <fullName evidence="2">Uncharacterized protein</fullName>
    </submittedName>
</protein>
<proteinExistence type="predicted"/>
<reference evidence="2 3" key="1">
    <citation type="submission" date="2014-04" db="EMBL/GenBank/DDBJ databases">
        <authorList>
            <consortium name="DOE Joint Genome Institute"/>
            <person name="Kuo A."/>
            <person name="Girlanda M."/>
            <person name="Perotto S."/>
            <person name="Kohler A."/>
            <person name="Nagy L.G."/>
            <person name="Floudas D."/>
            <person name="Copeland A."/>
            <person name="Barry K.W."/>
            <person name="Cichocki N."/>
            <person name="Veneault-Fourrey C."/>
            <person name="LaButti K."/>
            <person name="Lindquist E.A."/>
            <person name="Lipzen A."/>
            <person name="Lundell T."/>
            <person name="Morin E."/>
            <person name="Murat C."/>
            <person name="Sun H."/>
            <person name="Tunlid A."/>
            <person name="Henrissat B."/>
            <person name="Grigoriev I.V."/>
            <person name="Hibbett D.S."/>
            <person name="Martin F."/>
            <person name="Nordberg H.P."/>
            <person name="Cantor M.N."/>
            <person name="Hua S.X."/>
        </authorList>
    </citation>
    <scope>NUCLEOTIDE SEQUENCE [LARGE SCALE GENOMIC DNA]</scope>
    <source>
        <strain evidence="2 3">MUT 4182</strain>
    </source>
</reference>
<dbReference type="OrthoDB" id="3243911at2759"/>
<reference evidence="3" key="2">
    <citation type="submission" date="2015-01" db="EMBL/GenBank/DDBJ databases">
        <title>Evolutionary Origins and Diversification of the Mycorrhizal Mutualists.</title>
        <authorList>
            <consortium name="DOE Joint Genome Institute"/>
            <consortium name="Mycorrhizal Genomics Consortium"/>
            <person name="Kohler A."/>
            <person name="Kuo A."/>
            <person name="Nagy L.G."/>
            <person name="Floudas D."/>
            <person name="Copeland A."/>
            <person name="Barry K.W."/>
            <person name="Cichocki N."/>
            <person name="Veneault-Fourrey C."/>
            <person name="LaButti K."/>
            <person name="Lindquist E.A."/>
            <person name="Lipzen A."/>
            <person name="Lundell T."/>
            <person name="Morin E."/>
            <person name="Murat C."/>
            <person name="Riley R."/>
            <person name="Ohm R."/>
            <person name="Sun H."/>
            <person name="Tunlid A."/>
            <person name="Henrissat B."/>
            <person name="Grigoriev I.V."/>
            <person name="Hibbett D.S."/>
            <person name="Martin F."/>
        </authorList>
    </citation>
    <scope>NUCLEOTIDE SEQUENCE [LARGE SCALE GENOMIC DNA]</scope>
    <source>
        <strain evidence="3">MUT 4182</strain>
    </source>
</reference>
<feature type="compositionally biased region" description="Polar residues" evidence="1">
    <location>
        <begin position="195"/>
        <end position="210"/>
    </location>
</feature>
<keyword evidence="3" id="KW-1185">Reference proteome</keyword>
<dbReference type="EMBL" id="KN822963">
    <property type="protein sequence ID" value="KIO31480.1"/>
    <property type="molecule type" value="Genomic_DNA"/>
</dbReference>
<evidence type="ECO:0000313" key="3">
    <source>
        <dbReference type="Proteomes" id="UP000054248"/>
    </source>
</evidence>
<evidence type="ECO:0000256" key="1">
    <source>
        <dbReference type="SAM" id="MobiDB-lite"/>
    </source>
</evidence>
<dbReference type="AlphaFoldDB" id="A0A0C3QHT2"/>
<evidence type="ECO:0000313" key="2">
    <source>
        <dbReference type="EMBL" id="KIO31480.1"/>
    </source>
</evidence>
<feature type="compositionally biased region" description="Low complexity" evidence="1">
    <location>
        <begin position="67"/>
        <end position="78"/>
    </location>
</feature>